<dbReference type="OrthoDB" id="7337537at2"/>
<proteinExistence type="inferred from homology"/>
<reference evidence="4 5" key="1">
    <citation type="submission" date="2018-06" db="EMBL/GenBank/DDBJ databases">
        <authorList>
            <consortium name="Pathogen Informatics"/>
            <person name="Doyle S."/>
        </authorList>
    </citation>
    <scope>NUCLEOTIDE SEQUENCE [LARGE SCALE GENOMIC DNA]</scope>
    <source>
        <strain evidence="4 5">NCTC13296</strain>
    </source>
</reference>
<evidence type="ECO:0000256" key="2">
    <source>
        <dbReference type="ARBA" id="ARBA00022729"/>
    </source>
</evidence>
<evidence type="ECO:0000259" key="3">
    <source>
        <dbReference type="Pfam" id="PF13458"/>
    </source>
</evidence>
<sequence length="357" mass="38941">MSASAPHRRSEVYRVGMVIPLQGPGGIFGPSCMAVSELARRELNAGAGFGGREIQLEFIDGGRDPRAVTAEVSDLLDAGALDAISGWHISSIRRHLAPVVRGRVPYVYTSLYEGGEVSSNVYCSGESPEQQIYPAMRWLRDHHGVRSWYVVGADYIWPLRTYQLIGHFAAALGVDIVGSSFVPMGRADDPQLPVVAAESRCQAVLTLLVGQDAVDFHRNFAARDLHHRMLRFSPLMEENMLLAGGAETTENLFASAAYFRALNTESSLQFVGSYVNANGYEAPALNNMAESCYQGIYALSHLARRAGGLDPTRCDARIDGLEFDSPRGVVRFEGNQARQQIYLAQANGLDFEVVAAL</sequence>
<keyword evidence="2" id="KW-0732">Signal</keyword>
<dbReference type="Proteomes" id="UP000254569">
    <property type="component" value="Unassembled WGS sequence"/>
</dbReference>
<name>A0A379PPP9_9NOCA</name>
<dbReference type="AlphaFoldDB" id="A0A379PPP9"/>
<dbReference type="CDD" id="cd06358">
    <property type="entry name" value="PBP1_NHase"/>
    <property type="match status" value="1"/>
</dbReference>
<protein>
    <submittedName>
        <fullName evidence="4">Aliphatic amidase regulator</fullName>
    </submittedName>
</protein>
<evidence type="ECO:0000256" key="1">
    <source>
        <dbReference type="ARBA" id="ARBA00010062"/>
    </source>
</evidence>
<keyword evidence="5" id="KW-1185">Reference proteome</keyword>
<dbReference type="SUPFAM" id="SSF53822">
    <property type="entry name" value="Periplasmic binding protein-like I"/>
    <property type="match status" value="1"/>
</dbReference>
<comment type="similarity">
    <text evidence="1">Belongs to the leucine-binding protein family.</text>
</comment>
<organism evidence="4 5">
    <name type="scientific">Rhodococcus gordoniae</name>
    <dbReference type="NCBI Taxonomy" id="223392"/>
    <lineage>
        <taxon>Bacteria</taxon>
        <taxon>Bacillati</taxon>
        <taxon>Actinomycetota</taxon>
        <taxon>Actinomycetes</taxon>
        <taxon>Mycobacteriales</taxon>
        <taxon>Nocardiaceae</taxon>
        <taxon>Rhodococcus</taxon>
    </lineage>
</organism>
<dbReference type="PANTHER" id="PTHR47628">
    <property type="match status" value="1"/>
</dbReference>
<evidence type="ECO:0000313" key="4">
    <source>
        <dbReference type="EMBL" id="SUF08992.1"/>
    </source>
</evidence>
<feature type="domain" description="Leucine-binding protein" evidence="3">
    <location>
        <begin position="13"/>
        <end position="347"/>
    </location>
</feature>
<dbReference type="InterPro" id="IPR028082">
    <property type="entry name" value="Peripla_BP_I"/>
</dbReference>
<evidence type="ECO:0000313" key="5">
    <source>
        <dbReference type="Proteomes" id="UP000254569"/>
    </source>
</evidence>
<dbReference type="EMBL" id="UGVI01000002">
    <property type="protein sequence ID" value="SUF08992.1"/>
    <property type="molecule type" value="Genomic_DNA"/>
</dbReference>
<dbReference type="Pfam" id="PF13458">
    <property type="entry name" value="Peripla_BP_6"/>
    <property type="match status" value="1"/>
</dbReference>
<accession>A0A379PPP9</accession>
<dbReference type="InterPro" id="IPR028081">
    <property type="entry name" value="Leu-bd"/>
</dbReference>
<dbReference type="Gene3D" id="3.40.50.2300">
    <property type="match status" value="2"/>
</dbReference>
<gene>
    <name evidence="4" type="primary">amiC_2</name>
    <name evidence="4" type="ORF">NCTC13296_04189</name>
</gene>
<dbReference type="PANTHER" id="PTHR47628:SF1">
    <property type="entry name" value="ALIPHATIC AMIDASE EXPRESSION-REGULATING PROTEIN"/>
    <property type="match status" value="1"/>
</dbReference>